<dbReference type="InterPro" id="IPR051012">
    <property type="entry name" value="CellSynth/LPSAsmb/PSIAsmb"/>
</dbReference>
<dbReference type="GO" id="GO:0006508">
    <property type="term" value="P:proteolysis"/>
    <property type="evidence" value="ECO:0007669"/>
    <property type="project" value="InterPro"/>
</dbReference>
<proteinExistence type="predicted"/>
<dbReference type="Pfam" id="PF13529">
    <property type="entry name" value="Peptidase_C39_2"/>
    <property type="match status" value="1"/>
</dbReference>
<name>A0AA87LQD4_9BACL</name>
<feature type="repeat" description="TPR" evidence="3">
    <location>
        <begin position="658"/>
        <end position="691"/>
    </location>
</feature>
<evidence type="ECO:0000313" key="6">
    <source>
        <dbReference type="Proteomes" id="UP000004725"/>
    </source>
</evidence>
<evidence type="ECO:0000256" key="2">
    <source>
        <dbReference type="ARBA" id="ARBA00022803"/>
    </source>
</evidence>
<dbReference type="InterPro" id="IPR011990">
    <property type="entry name" value="TPR-like_helical_dom_sf"/>
</dbReference>
<dbReference type="Pfam" id="PF13181">
    <property type="entry name" value="TPR_8"/>
    <property type="match status" value="1"/>
</dbReference>
<dbReference type="Gene3D" id="3.90.70.10">
    <property type="entry name" value="Cysteine proteinases"/>
    <property type="match status" value="1"/>
</dbReference>
<dbReference type="InterPro" id="IPR019734">
    <property type="entry name" value="TPR_rpt"/>
</dbReference>
<feature type="domain" description="Peptidase C39" evidence="4">
    <location>
        <begin position="308"/>
        <end position="436"/>
    </location>
</feature>
<dbReference type="Pfam" id="PF14559">
    <property type="entry name" value="TPR_19"/>
    <property type="match status" value="1"/>
</dbReference>
<accession>A0AA87LQD4</accession>
<dbReference type="PROSITE" id="PS50990">
    <property type="entry name" value="PEPTIDASE_C39"/>
    <property type="match status" value="1"/>
</dbReference>
<dbReference type="Proteomes" id="UP000004725">
    <property type="component" value="Unassembled WGS sequence"/>
</dbReference>
<dbReference type="InterPro" id="IPR039564">
    <property type="entry name" value="Peptidase_C39-like"/>
</dbReference>
<keyword evidence="1" id="KW-0677">Repeat</keyword>
<reference evidence="5 6" key="1">
    <citation type="journal article" date="2012" name="J. Bacteriol.">
        <title>Genome Sequence of the Antarctic Psychrophile Bacterium Planococcus antarcticus DSM 14505.</title>
        <authorList>
            <person name="Margolles A."/>
            <person name="Gueimonde M."/>
            <person name="Sanchez B."/>
        </authorList>
    </citation>
    <scope>NUCLEOTIDE SEQUENCE [LARGE SCALE GENOMIC DNA]</scope>
    <source>
        <strain evidence="5 6">DSM 14505</strain>
    </source>
</reference>
<dbReference type="SUPFAM" id="SSF48452">
    <property type="entry name" value="TPR-like"/>
    <property type="match status" value="2"/>
</dbReference>
<dbReference type="PROSITE" id="PS50005">
    <property type="entry name" value="TPR"/>
    <property type="match status" value="3"/>
</dbReference>
<feature type="repeat" description="TPR" evidence="3">
    <location>
        <begin position="590"/>
        <end position="623"/>
    </location>
</feature>
<comment type="caution">
    <text evidence="5">The sequence shown here is derived from an EMBL/GenBank/DDBJ whole genome shotgun (WGS) entry which is preliminary data.</text>
</comment>
<dbReference type="PANTHER" id="PTHR45586">
    <property type="entry name" value="TPR REPEAT-CONTAINING PROTEIN PA4667"/>
    <property type="match status" value="1"/>
</dbReference>
<evidence type="ECO:0000256" key="1">
    <source>
        <dbReference type="ARBA" id="ARBA00022737"/>
    </source>
</evidence>
<feature type="repeat" description="TPR" evidence="3">
    <location>
        <begin position="726"/>
        <end position="759"/>
    </location>
</feature>
<dbReference type="RefSeq" id="WP_006830404.1">
    <property type="nucleotide sequence ID" value="NZ_AJYB01000035.1"/>
</dbReference>
<feature type="non-terminal residue" evidence="5">
    <location>
        <position position="988"/>
    </location>
</feature>
<gene>
    <name evidence="5" type="ORF">A1A1_12172</name>
</gene>
<dbReference type="PANTHER" id="PTHR45586:SF1">
    <property type="entry name" value="LIPOPOLYSACCHARIDE ASSEMBLY PROTEIN B"/>
    <property type="match status" value="1"/>
</dbReference>
<dbReference type="GO" id="GO:0016020">
    <property type="term" value="C:membrane"/>
    <property type="evidence" value="ECO:0007669"/>
    <property type="project" value="InterPro"/>
</dbReference>
<evidence type="ECO:0000256" key="3">
    <source>
        <dbReference type="PROSITE-ProRule" id="PRU00339"/>
    </source>
</evidence>
<dbReference type="GO" id="GO:0008233">
    <property type="term" value="F:peptidase activity"/>
    <property type="evidence" value="ECO:0007669"/>
    <property type="project" value="InterPro"/>
</dbReference>
<dbReference type="GO" id="GO:0005524">
    <property type="term" value="F:ATP binding"/>
    <property type="evidence" value="ECO:0007669"/>
    <property type="project" value="InterPro"/>
</dbReference>
<dbReference type="EMBL" id="AJYB01000035">
    <property type="protein sequence ID" value="EIM06208.1"/>
    <property type="molecule type" value="Genomic_DNA"/>
</dbReference>
<dbReference type="AlphaFoldDB" id="A0AA87LQD4"/>
<organism evidence="5 6">
    <name type="scientific">Planococcus antarcticus DSM 14505</name>
    <dbReference type="NCBI Taxonomy" id="1185653"/>
    <lineage>
        <taxon>Bacteria</taxon>
        <taxon>Bacillati</taxon>
        <taxon>Bacillota</taxon>
        <taxon>Bacilli</taxon>
        <taxon>Bacillales</taxon>
        <taxon>Caryophanaceae</taxon>
        <taxon>Planococcus</taxon>
    </lineage>
</organism>
<protein>
    <recommendedName>
        <fullName evidence="4">Peptidase C39 domain-containing protein</fullName>
    </recommendedName>
</protein>
<evidence type="ECO:0000313" key="5">
    <source>
        <dbReference type="EMBL" id="EIM06208.1"/>
    </source>
</evidence>
<evidence type="ECO:0000259" key="4">
    <source>
        <dbReference type="PROSITE" id="PS50990"/>
    </source>
</evidence>
<sequence>MVEMTATEIKTAQQAVEAIHQLWAERSIEGLRRFLGELKTEDDFYRLIRLTDQADLYTYSHLLATQAHKRFGTLRTFTWQCARLLETGRSLEAEERMVGRLQGISSGNDSAEELASAHQLLLRVFAQLNRLPEAKAQLGRYAELKGFVWPDLEGYYFIHSGEWQEAERVLEKELCDTLTERSDYVRLLYADVLAMTGRQKESLAVLEKGQELESSNWTFRADVIRTSFFLGHYEKTLAGMAHYNEENPYHVFRPAWIHITAECLYKLERWEELAAWVGMHDKQLGQTVYGKGEIRQDAKRRELRLTPNIQKLNYCVPASLALMLEAYGMEKGQDEIAEHVFDVTGSDLQKTMQYMESLGFTARYFKGTIDIYKQLIDANVPVLLSMMIENSAHVQVVIGYDDRLQALIIQDPNDLGPFLLSYQDVADTYKLSDSLSMMFVTPEQLGLLALLDSKQHDFFHELFAIWSLEEKTKEKTLAVDFLKAHPDERYGAVVGLVTQFSEEAKALHPMWLEKLYKDLGAEDAEVALLAAHMHYQKEEAAQALENLARVKEKNSPYALFLKAAILMSRSEHQKAVPLLKRSIELDHYQPMAYSHLARCYLETGKTYQAYKWSSIALEQEPSDVFARITHSLIQYESGAYEKALARFRELSAEQPEDGYFIYEIGRCLLVLGEEKEAIATFERARDIDSKEPYTYLRIAEIHLEAKEWQQAETVIRAGIDNCGTTDLLHQYLGHIAMEQEQYKEAEAEYRKSFELDPSDLFTVTHIAHALLKQQKIQDVREWVMHHAESGDTDYVVRTAAMLWQEALDDAGKVLALDLLENGMIRETLDLHEMAEQYAEFGEAPQFRVRLLDTFKRLRSNAADPLLLCYEASLYELEDHQRFAAILYSQAVEMNGLYLAHYNLGLLAEQAGKWDKALVHYTESAERDAGFTASHEGLMRTHLALEDKGKAFTAALHVLENEPLPLDLAELFELVDNETQMAAVAGGRR</sequence>
<dbReference type="SMART" id="SM00028">
    <property type="entry name" value="TPR"/>
    <property type="match status" value="6"/>
</dbReference>
<dbReference type="Gene3D" id="1.25.40.10">
    <property type="entry name" value="Tetratricopeptide repeat domain"/>
    <property type="match status" value="5"/>
</dbReference>
<dbReference type="InterPro" id="IPR005074">
    <property type="entry name" value="Peptidase_C39"/>
</dbReference>
<keyword evidence="2 3" id="KW-0802">TPR repeat</keyword>